<dbReference type="SMART" id="SM00344">
    <property type="entry name" value="HTH_ASNC"/>
    <property type="match status" value="1"/>
</dbReference>
<name>A0ABD5ZG66_9EURY</name>
<organism evidence="5 6">
    <name type="scientific">Haloferax namakaokahaiae</name>
    <dbReference type="NCBI Taxonomy" id="1748331"/>
    <lineage>
        <taxon>Archaea</taxon>
        <taxon>Methanobacteriati</taxon>
        <taxon>Methanobacteriota</taxon>
        <taxon>Stenosarchaea group</taxon>
        <taxon>Halobacteria</taxon>
        <taxon>Halobacteriales</taxon>
        <taxon>Haloferacaceae</taxon>
        <taxon>Haloferax</taxon>
    </lineage>
</organism>
<dbReference type="SUPFAM" id="SSF46785">
    <property type="entry name" value="Winged helix' DNA-binding domain"/>
    <property type="match status" value="1"/>
</dbReference>
<dbReference type="InterPro" id="IPR019888">
    <property type="entry name" value="Tscrpt_reg_AsnC-like"/>
</dbReference>
<keyword evidence="3" id="KW-0804">Transcription</keyword>
<evidence type="ECO:0000313" key="6">
    <source>
        <dbReference type="Proteomes" id="UP001596481"/>
    </source>
</evidence>
<dbReference type="GO" id="GO:0003677">
    <property type="term" value="F:DNA binding"/>
    <property type="evidence" value="ECO:0007669"/>
    <property type="project" value="UniProtKB-KW"/>
</dbReference>
<dbReference type="PRINTS" id="PR00033">
    <property type="entry name" value="HTHASNC"/>
</dbReference>
<evidence type="ECO:0000259" key="4">
    <source>
        <dbReference type="PROSITE" id="PS50956"/>
    </source>
</evidence>
<reference evidence="5 6" key="1">
    <citation type="journal article" date="2019" name="Int. J. Syst. Evol. Microbiol.">
        <title>The Global Catalogue of Microorganisms (GCM) 10K type strain sequencing project: providing services to taxonomists for standard genome sequencing and annotation.</title>
        <authorList>
            <consortium name="The Broad Institute Genomics Platform"/>
            <consortium name="The Broad Institute Genome Sequencing Center for Infectious Disease"/>
            <person name="Wu L."/>
            <person name="Ma J."/>
        </authorList>
    </citation>
    <scope>NUCLEOTIDE SEQUENCE [LARGE SCALE GENOMIC DNA]</scope>
    <source>
        <strain evidence="5 6">DSM 29988</strain>
    </source>
</reference>
<dbReference type="RefSeq" id="WP_390223839.1">
    <property type="nucleotide sequence ID" value="NZ_JBHTAA010000005.1"/>
</dbReference>
<evidence type="ECO:0000313" key="5">
    <source>
        <dbReference type="EMBL" id="MFC7204279.1"/>
    </source>
</evidence>
<sequence length="161" mass="18552">MAVFEVDPVDFGILFLLQHNARDVTTKEMGEQVGVASSTVATRIRNLETNGVIRGYVPTIDYEKVGFDHVYLVIGTGPERHETRNSFFEEILDIDGVVSLRELAADEENFSIELVGRTREQLFERLEELNERGLKVTRIEMIKREHHQPFNHFGQHLVRDD</sequence>
<dbReference type="Gene3D" id="1.10.10.10">
    <property type="entry name" value="Winged helix-like DNA-binding domain superfamily/Winged helix DNA-binding domain"/>
    <property type="match status" value="1"/>
</dbReference>
<keyword evidence="6" id="KW-1185">Reference proteome</keyword>
<evidence type="ECO:0000256" key="2">
    <source>
        <dbReference type="ARBA" id="ARBA00023125"/>
    </source>
</evidence>
<protein>
    <submittedName>
        <fullName evidence="5">Lrp/AsnC family transcriptional regulator</fullName>
    </submittedName>
</protein>
<dbReference type="Pfam" id="PF13412">
    <property type="entry name" value="HTH_24"/>
    <property type="match status" value="1"/>
</dbReference>
<dbReference type="InterPro" id="IPR036388">
    <property type="entry name" value="WH-like_DNA-bd_sf"/>
</dbReference>
<keyword evidence="2" id="KW-0238">DNA-binding</keyword>
<proteinExistence type="predicted"/>
<keyword evidence="1" id="KW-0805">Transcription regulation</keyword>
<dbReference type="PROSITE" id="PS50956">
    <property type="entry name" value="HTH_ASNC_2"/>
    <property type="match status" value="1"/>
</dbReference>
<feature type="domain" description="HTH asnC-type" evidence="4">
    <location>
        <begin position="6"/>
        <end position="68"/>
    </location>
</feature>
<dbReference type="PANTHER" id="PTHR30154">
    <property type="entry name" value="LEUCINE-RESPONSIVE REGULATORY PROTEIN"/>
    <property type="match status" value="1"/>
</dbReference>
<gene>
    <name evidence="5" type="ORF">ACFQJC_12200</name>
</gene>
<dbReference type="AlphaFoldDB" id="A0ABD5ZG66"/>
<comment type="caution">
    <text evidence="5">The sequence shown here is derived from an EMBL/GenBank/DDBJ whole genome shotgun (WGS) entry which is preliminary data.</text>
</comment>
<dbReference type="Proteomes" id="UP001596481">
    <property type="component" value="Unassembled WGS sequence"/>
</dbReference>
<accession>A0ABD5ZG66</accession>
<dbReference type="PANTHER" id="PTHR30154:SF34">
    <property type="entry name" value="TRANSCRIPTIONAL REGULATOR AZLB"/>
    <property type="match status" value="1"/>
</dbReference>
<dbReference type="InterPro" id="IPR036390">
    <property type="entry name" value="WH_DNA-bd_sf"/>
</dbReference>
<evidence type="ECO:0000256" key="3">
    <source>
        <dbReference type="ARBA" id="ARBA00023163"/>
    </source>
</evidence>
<dbReference type="EMBL" id="JBHTAA010000005">
    <property type="protein sequence ID" value="MFC7204279.1"/>
    <property type="molecule type" value="Genomic_DNA"/>
</dbReference>
<dbReference type="InterPro" id="IPR000485">
    <property type="entry name" value="AsnC-type_HTH_dom"/>
</dbReference>
<evidence type="ECO:0000256" key="1">
    <source>
        <dbReference type="ARBA" id="ARBA00023015"/>
    </source>
</evidence>